<evidence type="ECO:0000313" key="2">
    <source>
        <dbReference type="EMBL" id="ESR24639.1"/>
    </source>
</evidence>
<gene>
    <name evidence="2" type="ORF">N177_2319</name>
</gene>
<name>V4RGZ1_9HYPH</name>
<keyword evidence="1" id="KW-0732">Signal</keyword>
<evidence type="ECO:0008006" key="4">
    <source>
        <dbReference type="Google" id="ProtNLM"/>
    </source>
</evidence>
<protein>
    <recommendedName>
        <fullName evidence="4">DUF3179 domain-containing protein</fullName>
    </recommendedName>
</protein>
<evidence type="ECO:0000313" key="3">
    <source>
        <dbReference type="Proteomes" id="UP000017819"/>
    </source>
</evidence>
<feature type="signal peptide" evidence="1">
    <location>
        <begin position="1"/>
        <end position="27"/>
    </location>
</feature>
<dbReference type="Pfam" id="PF11376">
    <property type="entry name" value="DUF3179"/>
    <property type="match status" value="1"/>
</dbReference>
<feature type="chain" id="PRO_5004725637" description="DUF3179 domain-containing protein" evidence="1">
    <location>
        <begin position="28"/>
        <end position="341"/>
    </location>
</feature>
<dbReference type="PATRIC" id="fig|631454.5.peg.2287"/>
<proteinExistence type="predicted"/>
<comment type="caution">
    <text evidence="2">The sequence shown here is derived from an EMBL/GenBank/DDBJ whole genome shotgun (WGS) entry which is preliminary data.</text>
</comment>
<dbReference type="EMBL" id="AWXZ01000030">
    <property type="protein sequence ID" value="ESR24639.1"/>
    <property type="molecule type" value="Genomic_DNA"/>
</dbReference>
<sequence>MFRAWIRSTVLVVPMMVLGGAAPSATAAPDDWRVEWPRTDFSRSTVDLAEIRSGGPPKDGIPSIDNPAFTALVDGEARGWAKDLQPQEPVISLEIDGDARAYPLRVMMWHEIVNDVVDGLPVAITYCPLCNASLVFDRTVGGRVLDFGTTGKLRHSDLVMYDRQTESWWQQFTGEAIVGEMAGTELKRIPSRLESYSSFVQRHPDGKVLGPENPSVRAYGRNPYLGYDREGATPFLYDGSMPDGIEPMARVVAIETAPGRHEAYPLELVRSKGEIRDGDIVLRWRAGQSSALDASTVAGGRDVGTVIVQRLRSGEAVDLPYDVTFAFAFHAFRPDGVIHRR</sequence>
<dbReference type="STRING" id="631454.N177_2319"/>
<organism evidence="2 3">
    <name type="scientific">Lutibaculum baratangense AMV1</name>
    <dbReference type="NCBI Taxonomy" id="631454"/>
    <lineage>
        <taxon>Bacteria</taxon>
        <taxon>Pseudomonadati</taxon>
        <taxon>Pseudomonadota</taxon>
        <taxon>Alphaproteobacteria</taxon>
        <taxon>Hyphomicrobiales</taxon>
        <taxon>Tepidamorphaceae</taxon>
        <taxon>Lutibaculum</taxon>
    </lineage>
</organism>
<dbReference type="eggNOG" id="COG2128">
    <property type="taxonomic scope" value="Bacteria"/>
</dbReference>
<reference evidence="2 3" key="1">
    <citation type="journal article" date="2014" name="Genome Announc.">
        <title>Draft Genome Sequence of Lutibaculum baratangense Strain AMV1T, Isolated from a Mud Volcano in Andamans, India.</title>
        <authorList>
            <person name="Singh A."/>
            <person name="Sreenivas A."/>
            <person name="Sathyanarayana Reddy G."/>
            <person name="Pinnaka A.K."/>
            <person name="Shivaji S."/>
        </authorList>
    </citation>
    <scope>NUCLEOTIDE SEQUENCE [LARGE SCALE GENOMIC DNA]</scope>
    <source>
        <strain evidence="2 3">AMV1</strain>
    </source>
</reference>
<dbReference type="AlphaFoldDB" id="V4RGZ1"/>
<dbReference type="RefSeq" id="WP_023432448.1">
    <property type="nucleotide sequence ID" value="NZ_AWXZ01000030.1"/>
</dbReference>
<accession>V4RGZ1</accession>
<evidence type="ECO:0000256" key="1">
    <source>
        <dbReference type="SAM" id="SignalP"/>
    </source>
</evidence>
<dbReference type="Proteomes" id="UP000017819">
    <property type="component" value="Unassembled WGS sequence"/>
</dbReference>
<keyword evidence="3" id="KW-1185">Reference proteome</keyword>
<dbReference type="InterPro" id="IPR021516">
    <property type="entry name" value="DUF3179"/>
</dbReference>